<protein>
    <submittedName>
        <fullName evidence="2">Succinyl-CoA--L-malate CoA-transferase beta subunit</fullName>
        <ecNumber evidence="2">2.8.3.22</ecNumber>
    </submittedName>
</protein>
<dbReference type="EMBL" id="OCTY01000002">
    <property type="protein sequence ID" value="SOJ57243.1"/>
    <property type="molecule type" value="Genomic_DNA"/>
</dbReference>
<sequence>MNARPAPATSDPATALPLSGLRVLDMTTFWAGPCCTHLLAMLGAEVIHLESARRPDGTRLIAGVPATEDQWWEKSPIFAALNTNKKGLTLDLQSPRGRELLHRLIATCDVIAENFTPRVLDQIGLDFAAVQSVRPDAILLRMPGFGLDGPWRDNPAFAYVIESASGVSWLTGYPDRPPYEPYSVGDPIAGVHALNALLLALEHRRRTGQGVLVEAAMVDAALNISAEQIIEYSAYGAVLERTGNRGPTAAPQNLYRTADVDEFGRLDSWVAIAVATDEQWQRLRDALGSPSWAMDPMLSTVAARRAHEDLIDKGLSAWCEHRSGDDIVATL</sequence>
<keyword evidence="3" id="KW-1185">Reference proteome</keyword>
<dbReference type="EC" id="2.8.3.22" evidence="2"/>
<dbReference type="InterPro" id="IPR044855">
    <property type="entry name" value="CoA-Trfase_III_dom3_sf"/>
</dbReference>
<dbReference type="Gene3D" id="3.40.50.10540">
    <property type="entry name" value="Crotonobetainyl-coa:carnitine coa-transferase, domain 1"/>
    <property type="match status" value="1"/>
</dbReference>
<proteinExistence type="predicted"/>
<name>A0A7Z7IQ75_9MYCO</name>
<dbReference type="Pfam" id="PF02515">
    <property type="entry name" value="CoA_transf_3"/>
    <property type="match status" value="1"/>
</dbReference>
<keyword evidence="1 2" id="KW-0808">Transferase</keyword>
<dbReference type="AlphaFoldDB" id="A0A7Z7IQ75"/>
<evidence type="ECO:0000313" key="2">
    <source>
        <dbReference type="EMBL" id="SOJ57243.1"/>
    </source>
</evidence>
<dbReference type="PANTHER" id="PTHR48207">
    <property type="entry name" value="SUCCINATE--HYDROXYMETHYLGLUTARATE COA-TRANSFERASE"/>
    <property type="match status" value="1"/>
</dbReference>
<accession>A0A7Z7IQ75</accession>
<dbReference type="Proteomes" id="UP000554965">
    <property type="component" value="Unassembled WGS sequence"/>
</dbReference>
<gene>
    <name evidence="2" type="primary">smtB_3</name>
    <name evidence="2" type="ORF">MSIMFB_04720</name>
</gene>
<comment type="caution">
    <text evidence="2">The sequence shown here is derived from an EMBL/GenBank/DDBJ whole genome shotgun (WGS) entry which is preliminary data.</text>
</comment>
<organism evidence="2 3">
    <name type="scientific">Mycobacterium simulans</name>
    <dbReference type="NCBI Taxonomy" id="627089"/>
    <lineage>
        <taxon>Bacteria</taxon>
        <taxon>Bacillati</taxon>
        <taxon>Actinomycetota</taxon>
        <taxon>Actinomycetes</taxon>
        <taxon>Mycobacteriales</taxon>
        <taxon>Mycobacteriaceae</taxon>
        <taxon>Mycobacterium</taxon>
    </lineage>
</organism>
<dbReference type="Gene3D" id="3.30.1540.10">
    <property type="entry name" value="formyl-coa transferase, domain 3"/>
    <property type="match status" value="1"/>
</dbReference>
<dbReference type="PANTHER" id="PTHR48207:SF3">
    <property type="entry name" value="SUCCINATE--HYDROXYMETHYLGLUTARATE COA-TRANSFERASE"/>
    <property type="match status" value="1"/>
</dbReference>
<dbReference type="InterPro" id="IPR050483">
    <property type="entry name" value="CoA-transferase_III_domain"/>
</dbReference>
<reference evidence="2 3" key="1">
    <citation type="submission" date="2017-10" db="EMBL/GenBank/DDBJ databases">
        <authorList>
            <consortium name="Urmite Genomes"/>
        </authorList>
    </citation>
    <scope>NUCLEOTIDE SEQUENCE [LARGE SCALE GENOMIC DNA]</scope>
    <source>
        <strain evidence="2 3">FB-527</strain>
    </source>
</reference>
<dbReference type="InterPro" id="IPR003673">
    <property type="entry name" value="CoA-Trfase_fam_III"/>
</dbReference>
<dbReference type="GO" id="GO:0008410">
    <property type="term" value="F:CoA-transferase activity"/>
    <property type="evidence" value="ECO:0007669"/>
    <property type="project" value="TreeGrafter"/>
</dbReference>
<dbReference type="SUPFAM" id="SSF89796">
    <property type="entry name" value="CoA-transferase family III (CaiB/BaiF)"/>
    <property type="match status" value="1"/>
</dbReference>
<dbReference type="InterPro" id="IPR023606">
    <property type="entry name" value="CoA-Trfase_III_dom_1_sf"/>
</dbReference>
<evidence type="ECO:0000313" key="3">
    <source>
        <dbReference type="Proteomes" id="UP000554965"/>
    </source>
</evidence>
<evidence type="ECO:0000256" key="1">
    <source>
        <dbReference type="ARBA" id="ARBA00022679"/>
    </source>
</evidence>